<dbReference type="EMBL" id="UINC01076159">
    <property type="protein sequence ID" value="SVC15056.1"/>
    <property type="molecule type" value="Genomic_DNA"/>
</dbReference>
<gene>
    <name evidence="2" type="ORF">METZ01_LOCUS267910</name>
</gene>
<evidence type="ECO:0000256" key="1">
    <source>
        <dbReference type="SAM" id="MobiDB-lite"/>
    </source>
</evidence>
<organism evidence="2">
    <name type="scientific">marine metagenome</name>
    <dbReference type="NCBI Taxonomy" id="408172"/>
    <lineage>
        <taxon>unclassified sequences</taxon>
        <taxon>metagenomes</taxon>
        <taxon>ecological metagenomes</taxon>
    </lineage>
</organism>
<feature type="non-terminal residue" evidence="2">
    <location>
        <position position="348"/>
    </location>
</feature>
<accession>A0A382JTH5</accession>
<feature type="compositionally biased region" description="Basic and acidic residues" evidence="1">
    <location>
        <begin position="308"/>
        <end position="333"/>
    </location>
</feature>
<dbReference type="AlphaFoldDB" id="A0A382JTH5"/>
<name>A0A382JTH5_9ZZZZ</name>
<sequence length="348" mass="38645">MARPLPNPVSSLEKGQLDTLRDALYQQTETQKWSKNVDINTFRTQQETEAGFESLSDGFAKSNKNFAIAIQQGADLKKNLDPKEQESVWEGLHKGLGDIFGAITGPLHKLGAAIDGFQKPLSDTSPMETFQLGASQFGRGFKELTNGIGAMGPVMNTFKTAFYKFTAVINVLGGALRIVISLVKGIIKGFVFLIKGIYSLITNFKETWGKMKEAVAGFAGAVTDKVKGWFGFEKEEKKEDKSKEQDSESAEAAEVLEVLKSSESLLHMLAHGEAKELSPEDKEQKAAAAEDEFSKGMAKIAEEEEAEKEAARKKEEKVKKEFAKAKKEEEKRLRKERHKAKMFQLKQQ</sequence>
<feature type="region of interest" description="Disordered" evidence="1">
    <location>
        <begin position="273"/>
        <end position="348"/>
    </location>
</feature>
<evidence type="ECO:0000313" key="2">
    <source>
        <dbReference type="EMBL" id="SVC15056.1"/>
    </source>
</evidence>
<reference evidence="2" key="1">
    <citation type="submission" date="2018-05" db="EMBL/GenBank/DDBJ databases">
        <authorList>
            <person name="Lanie J.A."/>
            <person name="Ng W.-L."/>
            <person name="Kazmierczak K.M."/>
            <person name="Andrzejewski T.M."/>
            <person name="Davidsen T.M."/>
            <person name="Wayne K.J."/>
            <person name="Tettelin H."/>
            <person name="Glass J.I."/>
            <person name="Rusch D."/>
            <person name="Podicherti R."/>
            <person name="Tsui H.-C.T."/>
            <person name="Winkler M.E."/>
        </authorList>
    </citation>
    <scope>NUCLEOTIDE SEQUENCE</scope>
</reference>
<protein>
    <submittedName>
        <fullName evidence="2">Uncharacterized protein</fullName>
    </submittedName>
</protein>
<feature type="compositionally biased region" description="Basic and acidic residues" evidence="1">
    <location>
        <begin position="273"/>
        <end position="285"/>
    </location>
</feature>
<proteinExistence type="predicted"/>